<evidence type="ECO:0000313" key="4">
    <source>
        <dbReference type="Proteomes" id="UP000527616"/>
    </source>
</evidence>
<name>A0A7Z0D7V4_9ACTN</name>
<evidence type="ECO:0000256" key="2">
    <source>
        <dbReference type="ARBA" id="ARBA00022679"/>
    </source>
</evidence>
<keyword evidence="1" id="KW-0328">Glycosyltransferase</keyword>
<accession>A0A7Z0D7V4</accession>
<proteinExistence type="predicted"/>
<dbReference type="GO" id="GO:0016757">
    <property type="term" value="F:glycosyltransferase activity"/>
    <property type="evidence" value="ECO:0007669"/>
    <property type="project" value="UniProtKB-KW"/>
</dbReference>
<evidence type="ECO:0000256" key="1">
    <source>
        <dbReference type="ARBA" id="ARBA00022676"/>
    </source>
</evidence>
<dbReference type="Pfam" id="PF13692">
    <property type="entry name" value="Glyco_trans_1_4"/>
    <property type="match status" value="1"/>
</dbReference>
<dbReference type="PANTHER" id="PTHR12526:SF510">
    <property type="entry name" value="D-INOSITOL 3-PHOSPHATE GLYCOSYLTRANSFERASE"/>
    <property type="match status" value="1"/>
</dbReference>
<keyword evidence="2 3" id="KW-0808">Transferase</keyword>
<dbReference type="EMBL" id="JACBZS010000001">
    <property type="protein sequence ID" value="NYI70487.1"/>
    <property type="molecule type" value="Genomic_DNA"/>
</dbReference>
<protein>
    <submittedName>
        <fullName evidence="3">Glycosyltransferase involved in cell wall biosynthesis</fullName>
    </submittedName>
</protein>
<comment type="caution">
    <text evidence="3">The sequence shown here is derived from an EMBL/GenBank/DDBJ whole genome shotgun (WGS) entry which is preliminary data.</text>
</comment>
<dbReference type="AlphaFoldDB" id="A0A7Z0D7V4"/>
<dbReference type="RefSeq" id="WP_218843708.1">
    <property type="nucleotide sequence ID" value="NZ_JACBZS010000001.1"/>
</dbReference>
<evidence type="ECO:0000313" key="3">
    <source>
        <dbReference type="EMBL" id="NYI70487.1"/>
    </source>
</evidence>
<reference evidence="3 4" key="1">
    <citation type="submission" date="2020-07" db="EMBL/GenBank/DDBJ databases">
        <title>Sequencing the genomes of 1000 actinobacteria strains.</title>
        <authorList>
            <person name="Klenk H.-P."/>
        </authorList>
    </citation>
    <scope>NUCLEOTIDE SEQUENCE [LARGE SCALE GENOMIC DNA]</scope>
    <source>
        <strain evidence="3 4">DSM 103164</strain>
    </source>
</reference>
<sequence length="405" mass="43644">MSNDGHPPTGDGSAASTLRILAFGTYQADTHPRVRALIEGLRELGHEVIEVNEPLGLSTAERVAMLRRFWRLPALGVRIAHRWARLIRRGRRAVREAARRGQPVDAVLVGYLAHFDVRLARRVFRDQLILLDHLIFAANTATDRGQKSPVINRALQRLDHRAMSAADVIVVDTAEHRDRVPEELRARAVVCPVGADASWFRAGAAAAPPDLAATGELRVVFYGLYTPLQGAEVIGSALRLLADQPIRATMIGSGQDLPRARRLAGAGARAEWIDWVPADQLPAVVADHHVALGIFGTSDKARNVVPNKVYQSAAAGCAIVTSDTAPQRRALAGQVELVDPGSPEQLAAALRRLQSDPQLLASRRRQAAALAAREFSAAAAAQPLAARVDEILRRPATPGAMITCG</sequence>
<dbReference type="Proteomes" id="UP000527616">
    <property type="component" value="Unassembled WGS sequence"/>
</dbReference>
<organism evidence="3 4">
    <name type="scientific">Naumannella cuiyingiana</name>
    <dbReference type="NCBI Taxonomy" id="1347891"/>
    <lineage>
        <taxon>Bacteria</taxon>
        <taxon>Bacillati</taxon>
        <taxon>Actinomycetota</taxon>
        <taxon>Actinomycetes</taxon>
        <taxon>Propionibacteriales</taxon>
        <taxon>Propionibacteriaceae</taxon>
        <taxon>Naumannella</taxon>
    </lineage>
</organism>
<gene>
    <name evidence="3" type="ORF">GGQ54_001047</name>
</gene>
<dbReference type="SUPFAM" id="SSF53756">
    <property type="entry name" value="UDP-Glycosyltransferase/glycogen phosphorylase"/>
    <property type="match status" value="1"/>
</dbReference>
<keyword evidence="4" id="KW-1185">Reference proteome</keyword>
<dbReference type="Gene3D" id="3.40.50.2000">
    <property type="entry name" value="Glycogen Phosphorylase B"/>
    <property type="match status" value="1"/>
</dbReference>
<dbReference type="PANTHER" id="PTHR12526">
    <property type="entry name" value="GLYCOSYLTRANSFERASE"/>
    <property type="match status" value="1"/>
</dbReference>